<name>A0A9N8VFS4_9GLOM</name>
<proteinExistence type="predicted"/>
<dbReference type="EMBL" id="CAJVQA010000011">
    <property type="protein sequence ID" value="CAG8449751.1"/>
    <property type="molecule type" value="Genomic_DNA"/>
</dbReference>
<reference evidence="1" key="1">
    <citation type="submission" date="2021-06" db="EMBL/GenBank/DDBJ databases">
        <authorList>
            <person name="Kallberg Y."/>
            <person name="Tangrot J."/>
            <person name="Rosling A."/>
        </authorList>
    </citation>
    <scope>NUCLEOTIDE SEQUENCE</scope>
    <source>
        <strain evidence="1">FL966</strain>
    </source>
</reference>
<evidence type="ECO:0000313" key="1">
    <source>
        <dbReference type="EMBL" id="CAG8449751.1"/>
    </source>
</evidence>
<dbReference type="OrthoDB" id="2378212at2759"/>
<comment type="caution">
    <text evidence="1">The sequence shown here is derived from an EMBL/GenBank/DDBJ whole genome shotgun (WGS) entry which is preliminary data.</text>
</comment>
<protein>
    <submittedName>
        <fullName evidence="1">23787_t:CDS:1</fullName>
    </submittedName>
</protein>
<dbReference type="Proteomes" id="UP000789759">
    <property type="component" value="Unassembled WGS sequence"/>
</dbReference>
<keyword evidence="2" id="KW-1185">Reference proteome</keyword>
<sequence length="310" mass="36647">MEVSSQESLNDQDNIEWVSGSSALIPSTPRSSNVNVNNHNYNHDYKIQLKVIVFNKRTSIRMFSSGVGDMAFLVRGKTREVSICLHNMKDEIVINVKEIEEFRIAKGSIVLKLNPNFDRTYFYHPNGYPYKDNPVRLYKDPTNDHLSDLNCLNLKPEIFTKYGEMYEIEKFVKKLMIETGQLNKPTFNNWSARSIRNDDNYYSKEVHSLNSKGTLQHNSTLKSSEVAAIQRKEIYITCIIPTQKRAVIYPGDGLLCHFQFYLKQRFGWKWERMWYNNKGMWTLLDDEEEWKRVKRRAQYNKLPRLEVFMR</sequence>
<dbReference type="AlphaFoldDB" id="A0A9N8VFS4"/>
<accession>A0A9N8VFS4</accession>
<organism evidence="1 2">
    <name type="scientific">Cetraspora pellucida</name>
    <dbReference type="NCBI Taxonomy" id="1433469"/>
    <lineage>
        <taxon>Eukaryota</taxon>
        <taxon>Fungi</taxon>
        <taxon>Fungi incertae sedis</taxon>
        <taxon>Mucoromycota</taxon>
        <taxon>Glomeromycotina</taxon>
        <taxon>Glomeromycetes</taxon>
        <taxon>Diversisporales</taxon>
        <taxon>Gigasporaceae</taxon>
        <taxon>Cetraspora</taxon>
    </lineage>
</organism>
<gene>
    <name evidence="1" type="ORF">CPELLU_LOCUS72</name>
</gene>
<evidence type="ECO:0000313" key="2">
    <source>
        <dbReference type="Proteomes" id="UP000789759"/>
    </source>
</evidence>